<reference evidence="9" key="1">
    <citation type="journal article" date="2024" name="IScience">
        <title>Strigolactones Initiate the Formation of Haustorium-like Structures in Castilleja.</title>
        <authorList>
            <person name="Buerger M."/>
            <person name="Peterson D."/>
            <person name="Chory J."/>
        </authorList>
    </citation>
    <scope>NUCLEOTIDE SEQUENCE [LARGE SCALE GENOMIC DNA]</scope>
</reference>
<dbReference type="EMBL" id="JAVIJP010000032">
    <property type="protein sequence ID" value="KAL3630074.1"/>
    <property type="molecule type" value="Genomic_DNA"/>
</dbReference>
<feature type="domain" description="Peptidase M50" evidence="7">
    <location>
        <begin position="111"/>
        <end position="446"/>
    </location>
</feature>
<comment type="subcellular location">
    <subcellularLocation>
        <location evidence="1">Endomembrane system</location>
        <topology evidence="1">Multi-pass membrane protein</topology>
    </subcellularLocation>
</comment>
<evidence type="ECO:0000256" key="5">
    <source>
        <dbReference type="ARBA" id="ARBA00032658"/>
    </source>
</evidence>
<comment type="caution">
    <text evidence="8">The sequence shown here is derived from an EMBL/GenBank/DDBJ whole genome shotgun (WGS) entry which is preliminary data.</text>
</comment>
<proteinExistence type="predicted"/>
<keyword evidence="2 6" id="KW-0812">Transmembrane</keyword>
<dbReference type="PANTHER" id="PTHR13325:SF3">
    <property type="entry name" value="MEMBRANE-BOUND TRANSCRIPTION FACTOR SITE-2 PROTEASE"/>
    <property type="match status" value="1"/>
</dbReference>
<evidence type="ECO:0000313" key="8">
    <source>
        <dbReference type="EMBL" id="KAL3630074.1"/>
    </source>
</evidence>
<protein>
    <recommendedName>
        <fullName evidence="5">Endopeptidase S2P</fullName>
    </recommendedName>
</protein>
<dbReference type="Proteomes" id="UP001632038">
    <property type="component" value="Unassembled WGS sequence"/>
</dbReference>
<name>A0ABD3CKK3_9LAMI</name>
<evidence type="ECO:0000256" key="6">
    <source>
        <dbReference type="SAM" id="Phobius"/>
    </source>
</evidence>
<dbReference type="AlphaFoldDB" id="A0ABD3CKK3"/>
<evidence type="ECO:0000256" key="3">
    <source>
        <dbReference type="ARBA" id="ARBA00022989"/>
    </source>
</evidence>
<dbReference type="InterPro" id="IPR001193">
    <property type="entry name" value="MBTPS2"/>
</dbReference>
<feature type="transmembrane region" description="Helical" evidence="6">
    <location>
        <begin position="133"/>
        <end position="152"/>
    </location>
</feature>
<feature type="transmembrane region" description="Helical" evidence="6">
    <location>
        <begin position="102"/>
        <end position="121"/>
    </location>
</feature>
<feature type="transmembrane region" description="Helical" evidence="6">
    <location>
        <begin position="57"/>
        <end position="82"/>
    </location>
</feature>
<organism evidence="8 9">
    <name type="scientific">Castilleja foliolosa</name>
    <dbReference type="NCBI Taxonomy" id="1961234"/>
    <lineage>
        <taxon>Eukaryota</taxon>
        <taxon>Viridiplantae</taxon>
        <taxon>Streptophyta</taxon>
        <taxon>Embryophyta</taxon>
        <taxon>Tracheophyta</taxon>
        <taxon>Spermatophyta</taxon>
        <taxon>Magnoliopsida</taxon>
        <taxon>eudicotyledons</taxon>
        <taxon>Gunneridae</taxon>
        <taxon>Pentapetalae</taxon>
        <taxon>asterids</taxon>
        <taxon>lamiids</taxon>
        <taxon>Lamiales</taxon>
        <taxon>Orobanchaceae</taxon>
        <taxon>Pedicularideae</taxon>
        <taxon>Castillejinae</taxon>
        <taxon>Castilleja</taxon>
    </lineage>
</organism>
<dbReference type="GO" id="GO:0012505">
    <property type="term" value="C:endomembrane system"/>
    <property type="evidence" value="ECO:0007669"/>
    <property type="project" value="UniProtKB-SubCell"/>
</dbReference>
<accession>A0ABD3CKK3</accession>
<keyword evidence="3 6" id="KW-1133">Transmembrane helix</keyword>
<dbReference type="Pfam" id="PF02163">
    <property type="entry name" value="Peptidase_M50"/>
    <property type="match status" value="1"/>
</dbReference>
<keyword evidence="9" id="KW-1185">Reference proteome</keyword>
<dbReference type="PANTHER" id="PTHR13325">
    <property type="entry name" value="PROTEASE M50 MEMBRANE-BOUND TRANSCRIPTION FACTOR SITE 2 PROTEASE"/>
    <property type="match status" value="1"/>
</dbReference>
<evidence type="ECO:0000256" key="4">
    <source>
        <dbReference type="ARBA" id="ARBA00023136"/>
    </source>
</evidence>
<evidence type="ECO:0000256" key="1">
    <source>
        <dbReference type="ARBA" id="ARBA00004127"/>
    </source>
</evidence>
<gene>
    <name evidence="8" type="ORF">CASFOL_023058</name>
</gene>
<evidence type="ECO:0000259" key="7">
    <source>
        <dbReference type="Pfam" id="PF02163"/>
    </source>
</evidence>
<keyword evidence="4 6" id="KW-0472">Membrane</keyword>
<dbReference type="InterPro" id="IPR008915">
    <property type="entry name" value="Peptidase_M50"/>
</dbReference>
<evidence type="ECO:0000313" key="9">
    <source>
        <dbReference type="Proteomes" id="UP001632038"/>
    </source>
</evidence>
<evidence type="ECO:0000256" key="2">
    <source>
        <dbReference type="ARBA" id="ARBA00022692"/>
    </source>
</evidence>
<feature type="transmembrane region" description="Helical" evidence="6">
    <location>
        <begin position="172"/>
        <end position="194"/>
    </location>
</feature>
<sequence>MDSRRTGRRWSNQTLLPLRPTRQLVNTVSCCYCDFKFQAFNEPLFQLGRKHSKFLRIWFSIGIGFSLAALFGVTLFILRQFVRSYTGNDPISYFTPRSSISFPNMAHMCLSTVISVAVHEFGHALAAARESVTTEYVAVFWAGLFPGALVAFDSASLNSLSGPATLRIYCAGVWHNAALCLACNLGLFLLPFVLSPFYLHSEGPIVLGVPPASPLSGYLSPRDVILSLEGVRVRNVVEWRRTIGSLAERNVGKGYCVPRSLSARFQFEGNQTVCPNELIAFGSAACDENKYIYCLDAKDVIKLRKCGSPINNNKSDCLCSEIDELCLTPIQMPGLGWVEITYSTLQCQNSSGCVQTFVFIGDVVDMEQSVDLTWYQPRWSVYFGAYFPNVLEKFLTCCFHVSLVLALLNSLPVYFLDGESILEGALNYLGYLSSRMKRLILRFCLVVGTFISACFMVQTVFVAVS</sequence>
<feature type="transmembrane region" description="Helical" evidence="6">
    <location>
        <begin position="439"/>
        <end position="464"/>
    </location>
</feature>